<dbReference type="InterPro" id="IPR031165">
    <property type="entry name" value="GNAT_YJDJ"/>
</dbReference>
<dbReference type="EMBL" id="JBHUFZ010000016">
    <property type="protein sequence ID" value="MFD1890026.1"/>
    <property type="molecule type" value="Genomic_DNA"/>
</dbReference>
<dbReference type="CDD" id="cd04301">
    <property type="entry name" value="NAT_SF"/>
    <property type="match status" value="1"/>
</dbReference>
<dbReference type="InterPro" id="IPR016181">
    <property type="entry name" value="Acyl_CoA_acyltransferase"/>
</dbReference>
<dbReference type="Gene3D" id="3.40.630.30">
    <property type="match status" value="1"/>
</dbReference>
<dbReference type="SUPFAM" id="SSF55729">
    <property type="entry name" value="Acyl-CoA N-acyltransferases (Nat)"/>
    <property type="match status" value="1"/>
</dbReference>
<dbReference type="RefSeq" id="WP_343872976.1">
    <property type="nucleotide sequence ID" value="NZ_BAAAIX010000013.1"/>
</dbReference>
<dbReference type="EC" id="2.3.1.-" evidence="2"/>
<accession>A0ABW4RV09</accession>
<keyword evidence="2" id="KW-0808">Transferase</keyword>
<dbReference type="Pfam" id="PF14542">
    <property type="entry name" value="Acetyltransf_CG"/>
    <property type="match status" value="1"/>
</dbReference>
<protein>
    <submittedName>
        <fullName evidence="2">GNAT family N-acetyltransferase</fullName>
        <ecNumber evidence="2">2.3.1.-</ecNumber>
    </submittedName>
</protein>
<comment type="caution">
    <text evidence="2">The sequence shown here is derived from an EMBL/GenBank/DDBJ whole genome shotgun (WGS) entry which is preliminary data.</text>
</comment>
<proteinExistence type="predicted"/>
<evidence type="ECO:0000313" key="2">
    <source>
        <dbReference type="EMBL" id="MFD1890026.1"/>
    </source>
</evidence>
<keyword evidence="3" id="KW-1185">Reference proteome</keyword>
<name>A0ABW4RV09_9ACTN</name>
<sequence length="92" mass="10459">MDLIVTHNSEKNRYDGTIEGKLAGFIDYVPKGDVVELPHTEVMSEYEGQGIGSQLVRKTLDHLRAIDKKVEPSCPFVDGWIDKHEDYQDLRA</sequence>
<feature type="domain" description="N-acetyltransferase" evidence="1">
    <location>
        <begin position="6"/>
        <end position="92"/>
    </location>
</feature>
<keyword evidence="2" id="KW-0012">Acyltransferase</keyword>
<dbReference type="Proteomes" id="UP001597326">
    <property type="component" value="Unassembled WGS sequence"/>
</dbReference>
<dbReference type="PROSITE" id="PS51729">
    <property type="entry name" value="GNAT_YJDJ"/>
    <property type="match status" value="1"/>
</dbReference>
<dbReference type="PANTHER" id="PTHR31435">
    <property type="entry name" value="PROTEIN NATD1"/>
    <property type="match status" value="1"/>
</dbReference>
<evidence type="ECO:0000313" key="3">
    <source>
        <dbReference type="Proteomes" id="UP001597326"/>
    </source>
</evidence>
<gene>
    <name evidence="2" type="ORF">ACFSCS_07490</name>
</gene>
<dbReference type="PANTHER" id="PTHR31435:SF10">
    <property type="entry name" value="BSR4717 PROTEIN"/>
    <property type="match status" value="1"/>
</dbReference>
<dbReference type="InterPro" id="IPR045057">
    <property type="entry name" value="Gcn5-rel_NAT"/>
</dbReference>
<dbReference type="GO" id="GO:0016746">
    <property type="term" value="F:acyltransferase activity"/>
    <property type="evidence" value="ECO:0007669"/>
    <property type="project" value="UniProtKB-KW"/>
</dbReference>
<evidence type="ECO:0000259" key="1">
    <source>
        <dbReference type="PROSITE" id="PS51729"/>
    </source>
</evidence>
<reference evidence="3" key="1">
    <citation type="journal article" date="2019" name="Int. J. Syst. Evol. Microbiol.">
        <title>The Global Catalogue of Microorganisms (GCM) 10K type strain sequencing project: providing services to taxonomists for standard genome sequencing and annotation.</title>
        <authorList>
            <consortium name="The Broad Institute Genomics Platform"/>
            <consortium name="The Broad Institute Genome Sequencing Center for Infectious Disease"/>
            <person name="Wu L."/>
            <person name="Ma J."/>
        </authorList>
    </citation>
    <scope>NUCLEOTIDE SEQUENCE [LARGE SCALE GENOMIC DNA]</scope>
    <source>
        <strain evidence="3">CAIM 431</strain>
    </source>
</reference>
<organism evidence="2 3">
    <name type="scientific">Luteococcus peritonei</name>
    <dbReference type="NCBI Taxonomy" id="88874"/>
    <lineage>
        <taxon>Bacteria</taxon>
        <taxon>Bacillati</taxon>
        <taxon>Actinomycetota</taxon>
        <taxon>Actinomycetes</taxon>
        <taxon>Propionibacteriales</taxon>
        <taxon>Propionibacteriaceae</taxon>
        <taxon>Luteococcus</taxon>
    </lineage>
</organism>